<dbReference type="Gene3D" id="2.30.110.10">
    <property type="entry name" value="Electron Transport, Fmn-binding Protein, Chain A"/>
    <property type="match status" value="1"/>
</dbReference>
<comment type="similarity">
    <text evidence="1">Belongs to the F420H(2)-dependent quinone reductase family.</text>
</comment>
<gene>
    <name evidence="3" type="ORF">BC739_001932</name>
</gene>
<dbReference type="NCBIfam" id="TIGR00026">
    <property type="entry name" value="hi_GC_TIGR00026"/>
    <property type="match status" value="1"/>
</dbReference>
<comment type="catalytic activity">
    <reaction evidence="2">
        <text>oxidized coenzyme F420-(gamma-L-Glu)(n) + a quinol + H(+) = reduced coenzyme F420-(gamma-L-Glu)(n) + a quinone</text>
        <dbReference type="Rhea" id="RHEA:39663"/>
        <dbReference type="Rhea" id="RHEA-COMP:12939"/>
        <dbReference type="Rhea" id="RHEA-COMP:14378"/>
        <dbReference type="ChEBI" id="CHEBI:15378"/>
        <dbReference type="ChEBI" id="CHEBI:24646"/>
        <dbReference type="ChEBI" id="CHEBI:132124"/>
        <dbReference type="ChEBI" id="CHEBI:133980"/>
        <dbReference type="ChEBI" id="CHEBI:139511"/>
    </reaction>
</comment>
<evidence type="ECO:0000256" key="2">
    <source>
        <dbReference type="ARBA" id="ARBA00049106"/>
    </source>
</evidence>
<accession>A0ABR6BD69</accession>
<evidence type="ECO:0000313" key="3">
    <source>
        <dbReference type="EMBL" id="MBA8924735.1"/>
    </source>
</evidence>
<reference evidence="3 4" key="1">
    <citation type="submission" date="2020-08" db="EMBL/GenBank/DDBJ databases">
        <title>Genomic Encyclopedia of Archaeal and Bacterial Type Strains, Phase II (KMG-II): from individual species to whole genera.</title>
        <authorList>
            <person name="Goeker M."/>
        </authorList>
    </citation>
    <scope>NUCLEOTIDE SEQUENCE [LARGE SCALE GENOMIC DNA]</scope>
    <source>
        <strain evidence="3 4">DSM 43850</strain>
    </source>
</reference>
<proteinExistence type="inferred from homology"/>
<dbReference type="InterPro" id="IPR004378">
    <property type="entry name" value="F420H2_quin_Rdtase"/>
</dbReference>
<name>A0ABR6BD69_9PSEU</name>
<dbReference type="InterPro" id="IPR012349">
    <property type="entry name" value="Split_barrel_FMN-bd"/>
</dbReference>
<dbReference type="Pfam" id="PF04075">
    <property type="entry name" value="F420H2_quin_red"/>
    <property type="match status" value="1"/>
</dbReference>
<sequence length="160" mass="17876">MTTMPLEGEYEPSPARWVRDQVELYESSGGRQGTTLWDTGLPVVILTTRGAMSGKIRKIPLMRVEHEGRYAAVASKAGFPRHPVWYFNVKADPQVELQDGPVRQDMTAREITGDERAEWWERAVAAYPPYAEYQEKTDRVIPVFVLEPASAAGTADAPPS</sequence>
<organism evidence="3 4">
    <name type="scientific">Kutzneria viridogrisea</name>
    <dbReference type="NCBI Taxonomy" id="47990"/>
    <lineage>
        <taxon>Bacteria</taxon>
        <taxon>Bacillati</taxon>
        <taxon>Actinomycetota</taxon>
        <taxon>Actinomycetes</taxon>
        <taxon>Pseudonocardiales</taxon>
        <taxon>Pseudonocardiaceae</taxon>
        <taxon>Kutzneria</taxon>
    </lineage>
</organism>
<evidence type="ECO:0000313" key="4">
    <source>
        <dbReference type="Proteomes" id="UP000517916"/>
    </source>
</evidence>
<comment type="caution">
    <text evidence="3">The sequence shown here is derived from an EMBL/GenBank/DDBJ whole genome shotgun (WGS) entry which is preliminary data.</text>
</comment>
<evidence type="ECO:0000256" key="1">
    <source>
        <dbReference type="ARBA" id="ARBA00008710"/>
    </source>
</evidence>
<dbReference type="PANTHER" id="PTHR39428">
    <property type="entry name" value="F420H(2)-DEPENDENT QUINONE REDUCTASE RV1261C"/>
    <property type="match status" value="1"/>
</dbReference>
<dbReference type="PANTHER" id="PTHR39428:SF3">
    <property type="entry name" value="DEAZAFLAVIN-DEPENDENT NITROREDUCTASE"/>
    <property type="match status" value="1"/>
</dbReference>
<dbReference type="Proteomes" id="UP000517916">
    <property type="component" value="Unassembled WGS sequence"/>
</dbReference>
<dbReference type="EMBL" id="JACJID010000001">
    <property type="protein sequence ID" value="MBA8924735.1"/>
    <property type="molecule type" value="Genomic_DNA"/>
</dbReference>
<keyword evidence="4" id="KW-1185">Reference proteome</keyword>
<protein>
    <submittedName>
        <fullName evidence="3">Deazaflavin-dependent oxidoreductase (Nitroreductase family)</fullName>
    </submittedName>
</protein>